<keyword evidence="7" id="KW-0804">Transcription</keyword>
<dbReference type="EMBL" id="JABFAD010327683">
    <property type="protein sequence ID" value="MBA0819073.1"/>
    <property type="molecule type" value="Genomic_DNA"/>
</dbReference>
<dbReference type="CDD" id="cd00167">
    <property type="entry name" value="SANT"/>
    <property type="match status" value="2"/>
</dbReference>
<reference evidence="13 14" key="1">
    <citation type="journal article" date="2019" name="Genome Biol. Evol.">
        <title>Insights into the evolution of the New World diploid cottons (Gossypium, subgenus Houzingenia) based on genome sequencing.</title>
        <authorList>
            <person name="Grover C.E."/>
            <person name="Arick M.A. 2nd"/>
            <person name="Thrash A."/>
            <person name="Conover J.L."/>
            <person name="Sanders W.S."/>
            <person name="Peterson D.G."/>
            <person name="Frelichowski J.E."/>
            <person name="Scheffler J.A."/>
            <person name="Scheffler B.E."/>
            <person name="Wendel J.F."/>
        </authorList>
    </citation>
    <scope>NUCLEOTIDE SEQUENCE [LARGE SCALE GENOMIC DNA]</scope>
    <source>
        <strain evidence="13">0</strain>
        <tissue evidence="13">Leaf</tissue>
    </source>
</reference>
<gene>
    <name evidence="13" type="ORF">Gohar_022266</name>
</gene>
<dbReference type="InterPro" id="IPR001005">
    <property type="entry name" value="SANT/Myb"/>
</dbReference>
<dbReference type="InterPro" id="IPR001345">
    <property type="entry name" value="PG/BPGM_mutase_AS"/>
</dbReference>
<keyword evidence="6" id="KW-0238">DNA-binding</keyword>
<feature type="compositionally biased region" description="Low complexity" evidence="10">
    <location>
        <begin position="1"/>
        <end position="19"/>
    </location>
</feature>
<dbReference type="PROSITE" id="PS51294">
    <property type="entry name" value="HTH_MYB"/>
    <property type="match status" value="2"/>
</dbReference>
<dbReference type="GO" id="GO:0003700">
    <property type="term" value="F:DNA-binding transcription factor activity"/>
    <property type="evidence" value="ECO:0007669"/>
    <property type="project" value="InterPro"/>
</dbReference>
<dbReference type="GO" id="GO:1990904">
    <property type="term" value="C:ribonucleoprotein complex"/>
    <property type="evidence" value="ECO:0007669"/>
    <property type="project" value="UniProtKB-KW"/>
</dbReference>
<dbReference type="InterPro" id="IPR009057">
    <property type="entry name" value="Homeodomain-like_sf"/>
</dbReference>
<dbReference type="InterPro" id="IPR017930">
    <property type="entry name" value="Myb_dom"/>
</dbReference>
<keyword evidence="14" id="KW-1185">Reference proteome</keyword>
<dbReference type="GO" id="GO:0003735">
    <property type="term" value="F:structural constituent of ribosome"/>
    <property type="evidence" value="ECO:0007669"/>
    <property type="project" value="InterPro"/>
</dbReference>
<evidence type="ECO:0000256" key="3">
    <source>
        <dbReference type="ARBA" id="ARBA00022737"/>
    </source>
</evidence>
<protein>
    <submittedName>
        <fullName evidence="13">Uncharacterized protein</fullName>
    </submittedName>
</protein>
<keyword evidence="3" id="KW-0677">Repeat</keyword>
<name>A0A7J9IB61_9ROSI</name>
<comment type="caution">
    <text evidence="13">The sequence shown here is derived from an EMBL/GenBank/DDBJ whole genome shotgun (WGS) entry which is preliminary data.</text>
</comment>
<dbReference type="GO" id="GO:0003824">
    <property type="term" value="F:catalytic activity"/>
    <property type="evidence" value="ECO:0007669"/>
    <property type="project" value="InterPro"/>
</dbReference>
<keyword evidence="8" id="KW-0539">Nucleus</keyword>
<feature type="domain" description="HTH myb-type" evidence="12">
    <location>
        <begin position="31"/>
        <end position="80"/>
    </location>
</feature>
<dbReference type="AlphaFoldDB" id="A0A7J9IB61"/>
<evidence type="ECO:0000256" key="4">
    <source>
        <dbReference type="ARBA" id="ARBA00022980"/>
    </source>
</evidence>
<dbReference type="GO" id="GO:0005634">
    <property type="term" value="C:nucleus"/>
    <property type="evidence" value="ECO:0007669"/>
    <property type="project" value="UniProtKB-SubCell"/>
</dbReference>
<evidence type="ECO:0000256" key="7">
    <source>
        <dbReference type="ARBA" id="ARBA00023163"/>
    </source>
</evidence>
<dbReference type="Pfam" id="PF00249">
    <property type="entry name" value="Myb_DNA-binding"/>
    <property type="match status" value="2"/>
</dbReference>
<evidence type="ECO:0000256" key="6">
    <source>
        <dbReference type="ARBA" id="ARBA00023125"/>
    </source>
</evidence>
<dbReference type="PROSITE" id="PS00175">
    <property type="entry name" value="PG_MUTASE"/>
    <property type="match status" value="1"/>
</dbReference>
<dbReference type="InterPro" id="IPR000554">
    <property type="entry name" value="Ribosomal_eS7"/>
</dbReference>
<dbReference type="PROSITE" id="PS50090">
    <property type="entry name" value="MYB_LIKE"/>
    <property type="match status" value="2"/>
</dbReference>
<dbReference type="PANTHER" id="PTHR45675:SF117">
    <property type="entry name" value="MYB-RELATED PROTEIN MYBAS2-LIKE"/>
    <property type="match status" value="1"/>
</dbReference>
<comment type="subcellular location">
    <subcellularLocation>
        <location evidence="1">Nucleus</location>
    </subcellularLocation>
</comment>
<dbReference type="GO" id="GO:0043565">
    <property type="term" value="F:sequence-specific DNA binding"/>
    <property type="evidence" value="ECO:0007669"/>
    <property type="project" value="InterPro"/>
</dbReference>
<dbReference type="FunFam" id="1.10.10.60:FF:000011">
    <property type="entry name" value="Myb transcription factor"/>
    <property type="match status" value="1"/>
</dbReference>
<evidence type="ECO:0000259" key="12">
    <source>
        <dbReference type="PROSITE" id="PS51294"/>
    </source>
</evidence>
<accession>A0A7J9IB61</accession>
<sequence length="419" mass="47713">MTSPSSSSSSSLKKTSTSCSEDEGDHHQQQLRRGPWTIEEDSVLVHYIARHGEGRWNFLAKHAGLRRTGKSCRLRWLNYLKPDVKRGNLTAEEQFLILELHSKLGNRWSKIAQHLPGRTDNEIKNYWRTRVQKQARQLNIDANSAAFKNILRYYWMPRLVQKMEESSSPCFSSTVIPRNQPLMKTDYVDGNSCVSSLEHVDNMKMSQFGIFGSNDCNSNALAKDWYGCVGDNGSYCHGMETINMASTSALVGEGFPTPAADCHLADDNWVNDGFVDGIWSMGELWELRNALHCSRKAVVIHVPYRLSKAFRRVHVKLVRELEKKLSGKSARFLSFNLVYPYMIGCDSHFHPKDIKASKKGALLFRGHAAVHEAMLEDIILPAEIVYLHPKERNNTEYKLETFSTVYRKLAGKDVVFELP</sequence>
<dbReference type="Pfam" id="PF01251">
    <property type="entry name" value="Ribosomal_S7e"/>
    <property type="match status" value="1"/>
</dbReference>
<dbReference type="Proteomes" id="UP000593560">
    <property type="component" value="Unassembled WGS sequence"/>
</dbReference>
<evidence type="ECO:0000256" key="2">
    <source>
        <dbReference type="ARBA" id="ARBA00007820"/>
    </source>
</evidence>
<dbReference type="PANTHER" id="PTHR45675">
    <property type="entry name" value="MYB TRANSCRIPTION FACTOR-RELATED-RELATED"/>
    <property type="match status" value="1"/>
</dbReference>
<keyword evidence="4" id="KW-0689">Ribosomal protein</keyword>
<evidence type="ECO:0000256" key="5">
    <source>
        <dbReference type="ARBA" id="ARBA00023015"/>
    </source>
</evidence>
<comment type="similarity">
    <text evidence="2">Belongs to the eukaryotic ribosomal protein eS7 family.</text>
</comment>
<dbReference type="Gene3D" id="1.10.10.60">
    <property type="entry name" value="Homeodomain-like"/>
    <property type="match status" value="2"/>
</dbReference>
<feature type="domain" description="Myb-like" evidence="11">
    <location>
        <begin position="81"/>
        <end position="131"/>
    </location>
</feature>
<evidence type="ECO:0000313" key="13">
    <source>
        <dbReference type="EMBL" id="MBA0819073.1"/>
    </source>
</evidence>
<organism evidence="13 14">
    <name type="scientific">Gossypium harknessii</name>
    <dbReference type="NCBI Taxonomy" id="34285"/>
    <lineage>
        <taxon>Eukaryota</taxon>
        <taxon>Viridiplantae</taxon>
        <taxon>Streptophyta</taxon>
        <taxon>Embryophyta</taxon>
        <taxon>Tracheophyta</taxon>
        <taxon>Spermatophyta</taxon>
        <taxon>Magnoliopsida</taxon>
        <taxon>eudicotyledons</taxon>
        <taxon>Gunneridae</taxon>
        <taxon>Pentapetalae</taxon>
        <taxon>rosids</taxon>
        <taxon>malvids</taxon>
        <taxon>Malvales</taxon>
        <taxon>Malvaceae</taxon>
        <taxon>Malvoideae</taxon>
        <taxon>Gossypium</taxon>
    </lineage>
</organism>
<proteinExistence type="inferred from homology"/>
<evidence type="ECO:0000313" key="14">
    <source>
        <dbReference type="Proteomes" id="UP000593560"/>
    </source>
</evidence>
<dbReference type="FunFam" id="1.10.10.60:FF:000107">
    <property type="entry name" value="MYB transcription factor"/>
    <property type="match status" value="1"/>
</dbReference>
<evidence type="ECO:0000259" key="11">
    <source>
        <dbReference type="PROSITE" id="PS50090"/>
    </source>
</evidence>
<dbReference type="SUPFAM" id="SSF46689">
    <property type="entry name" value="Homeodomain-like"/>
    <property type="match status" value="1"/>
</dbReference>
<dbReference type="GO" id="GO:0005840">
    <property type="term" value="C:ribosome"/>
    <property type="evidence" value="ECO:0007669"/>
    <property type="project" value="UniProtKB-KW"/>
</dbReference>
<dbReference type="SMART" id="SM00717">
    <property type="entry name" value="SANT"/>
    <property type="match status" value="2"/>
</dbReference>
<evidence type="ECO:0000256" key="1">
    <source>
        <dbReference type="ARBA" id="ARBA00004123"/>
    </source>
</evidence>
<evidence type="ECO:0000256" key="8">
    <source>
        <dbReference type="ARBA" id="ARBA00023242"/>
    </source>
</evidence>
<dbReference type="OrthoDB" id="2143914at2759"/>
<dbReference type="InterPro" id="IPR044676">
    <property type="entry name" value="EOBI/EOBII-like_plant"/>
</dbReference>
<keyword evidence="5" id="KW-0805">Transcription regulation</keyword>
<evidence type="ECO:0000256" key="9">
    <source>
        <dbReference type="ARBA" id="ARBA00023274"/>
    </source>
</evidence>
<dbReference type="GO" id="GO:0006412">
    <property type="term" value="P:translation"/>
    <property type="evidence" value="ECO:0007669"/>
    <property type="project" value="InterPro"/>
</dbReference>
<feature type="non-terminal residue" evidence="13">
    <location>
        <position position="419"/>
    </location>
</feature>
<evidence type="ECO:0000256" key="10">
    <source>
        <dbReference type="SAM" id="MobiDB-lite"/>
    </source>
</evidence>
<keyword evidence="9" id="KW-0687">Ribonucleoprotein</keyword>
<feature type="domain" description="Myb-like" evidence="11">
    <location>
        <begin position="28"/>
        <end position="80"/>
    </location>
</feature>
<feature type="domain" description="HTH myb-type" evidence="12">
    <location>
        <begin position="81"/>
        <end position="135"/>
    </location>
</feature>
<feature type="region of interest" description="Disordered" evidence="10">
    <location>
        <begin position="1"/>
        <end position="33"/>
    </location>
</feature>